<dbReference type="Pfam" id="PF00400">
    <property type="entry name" value="WD40"/>
    <property type="match status" value="2"/>
</dbReference>
<dbReference type="GO" id="GO:0046540">
    <property type="term" value="C:U4/U6 x U5 tri-snRNP complex"/>
    <property type="evidence" value="ECO:0007669"/>
    <property type="project" value="TreeGrafter"/>
</dbReference>
<evidence type="ECO:0000313" key="3">
    <source>
        <dbReference type="EMBL" id="RKP17237.1"/>
    </source>
</evidence>
<dbReference type="InterPro" id="IPR001680">
    <property type="entry name" value="WD40_rpt"/>
</dbReference>
<feature type="repeat" description="WD" evidence="1">
    <location>
        <begin position="19"/>
        <end position="60"/>
    </location>
</feature>
<dbReference type="EMBL" id="KE561089">
    <property type="protein sequence ID" value="EPZ32997.1"/>
    <property type="molecule type" value="Genomic_DNA"/>
</dbReference>
<dbReference type="InterPro" id="IPR015943">
    <property type="entry name" value="WD40/YVTN_repeat-like_dom_sf"/>
</dbReference>
<name>A0A075AWB0_ROZAC</name>
<gene>
    <name evidence="2" type="ORF">O9G_004411</name>
    <name evidence="3" type="ORF">ROZALSC1DRAFT_30931</name>
</gene>
<dbReference type="PANTHER" id="PTHR19846">
    <property type="entry name" value="WD40 REPEAT PROTEIN"/>
    <property type="match status" value="1"/>
</dbReference>
<evidence type="ECO:0000313" key="2">
    <source>
        <dbReference type="EMBL" id="EPZ32997.1"/>
    </source>
</evidence>
<feature type="repeat" description="WD" evidence="1">
    <location>
        <begin position="196"/>
        <end position="227"/>
    </location>
</feature>
<proteinExistence type="predicted"/>
<dbReference type="Proteomes" id="UP000281549">
    <property type="component" value="Unassembled WGS sequence"/>
</dbReference>
<dbReference type="SUPFAM" id="SSF50978">
    <property type="entry name" value="WD40 repeat-like"/>
    <property type="match status" value="1"/>
</dbReference>
<reference evidence="5" key="2">
    <citation type="journal article" date="2018" name="Nat. Microbiol.">
        <title>Leveraging single-cell genomics to expand the fungal tree of life.</title>
        <authorList>
            <person name="Ahrendt S.R."/>
            <person name="Quandt C.A."/>
            <person name="Ciobanu D."/>
            <person name="Clum A."/>
            <person name="Salamov A."/>
            <person name="Andreopoulos B."/>
            <person name="Cheng J.F."/>
            <person name="Woyke T."/>
            <person name="Pelin A."/>
            <person name="Henrissat B."/>
            <person name="Reynolds N.K."/>
            <person name="Benny G.L."/>
            <person name="Smith M.E."/>
            <person name="James T.Y."/>
            <person name="Grigoriev I.V."/>
        </authorList>
    </citation>
    <scope>NUCLEOTIDE SEQUENCE [LARGE SCALE GENOMIC DNA]</scope>
    <source>
        <strain evidence="5">CSF55</strain>
    </source>
</reference>
<dbReference type="PROSITE" id="PS50082">
    <property type="entry name" value="WD_REPEATS_2"/>
    <property type="match status" value="2"/>
</dbReference>
<evidence type="ECO:0000313" key="4">
    <source>
        <dbReference type="Proteomes" id="UP000030755"/>
    </source>
</evidence>
<dbReference type="AlphaFoldDB" id="A0A075AWB0"/>
<dbReference type="HOGENOM" id="CLU_000288_57_1_1"/>
<dbReference type="Gene3D" id="2.130.10.10">
    <property type="entry name" value="YVTN repeat-like/Quinoprotein amine dehydrogenase"/>
    <property type="match status" value="2"/>
</dbReference>
<dbReference type="STRING" id="988480.A0A075AWB0"/>
<dbReference type="PANTHER" id="PTHR19846:SF0">
    <property type="entry name" value="PRE-MRNA PROCESSING FACTOR 4"/>
    <property type="match status" value="1"/>
</dbReference>
<evidence type="ECO:0000256" key="1">
    <source>
        <dbReference type="PROSITE-ProRule" id="PRU00221"/>
    </source>
</evidence>
<dbReference type="PROSITE" id="PS50294">
    <property type="entry name" value="WD_REPEATS_REGION"/>
    <property type="match status" value="2"/>
</dbReference>
<dbReference type="InterPro" id="IPR036322">
    <property type="entry name" value="WD40_repeat_dom_sf"/>
</dbReference>
<protein>
    <submittedName>
        <fullName evidence="3">YVTN repeat-like/Quino protein amine dehydrogenase</fullName>
    </submittedName>
</protein>
<dbReference type="OMA" id="NYLHYIH"/>
<keyword evidence="1" id="KW-0853">WD repeat</keyword>
<dbReference type="OrthoDB" id="1932312at2759"/>
<keyword evidence="4" id="KW-1185">Reference proteome</keyword>
<dbReference type="Proteomes" id="UP000030755">
    <property type="component" value="Unassembled WGS sequence"/>
</dbReference>
<dbReference type="EMBL" id="ML005949">
    <property type="protein sequence ID" value="RKP17237.1"/>
    <property type="molecule type" value="Genomic_DNA"/>
</dbReference>
<evidence type="ECO:0000313" key="5">
    <source>
        <dbReference type="Proteomes" id="UP000281549"/>
    </source>
</evidence>
<sequence length="236" mass="26703">MDFSHSHVDLLTGTILKRWSEHTKYVNQAKFSPDGDFFITGSYDHTLRIYSFHGLQLLKVFYFQGNVESTCFSNDSQTLIVGVRGDNYLHYINMATFDDVKVNMNSNGDDWVSFTPMDISMHPSGKYILISTDASQILLMKFGSSVHVKRFYGLATDAYSMPRNCWHSSGTIFFAVGDDSLIYVFDVASECVLTTLKGHNGVVRALKYDERTDLLITGSFDNSIKVWANECIMNSK</sequence>
<dbReference type="GO" id="GO:0030621">
    <property type="term" value="F:U4 snRNA binding"/>
    <property type="evidence" value="ECO:0007669"/>
    <property type="project" value="TreeGrafter"/>
</dbReference>
<reference evidence="3" key="3">
    <citation type="submission" date="2018-08" db="EMBL/GenBank/DDBJ databases">
        <title>Leveraging single-cell genomics to expand the Fungal Tree of Life.</title>
        <authorList>
            <consortium name="DOE Joint Genome Institute"/>
            <person name="Ahrendt S.R."/>
            <person name="Quandt C.A."/>
            <person name="Ciobanu D."/>
            <person name="Clum A."/>
            <person name="Salamov A."/>
            <person name="Andreopoulos B."/>
            <person name="Cheng J.-F."/>
            <person name="Woyke T."/>
            <person name="Pelin A."/>
            <person name="Henrissat B."/>
            <person name="Reynolds N."/>
            <person name="Benny G.L."/>
            <person name="Smith M.E."/>
            <person name="James T.Y."/>
            <person name="Grigoriev I.V."/>
        </authorList>
    </citation>
    <scope>NUCLEOTIDE SEQUENCE</scope>
    <source>
        <strain evidence="3">CSF55</strain>
    </source>
</reference>
<organism evidence="2 4">
    <name type="scientific">Rozella allomycis (strain CSF55)</name>
    <dbReference type="NCBI Taxonomy" id="988480"/>
    <lineage>
        <taxon>Eukaryota</taxon>
        <taxon>Fungi</taxon>
        <taxon>Fungi incertae sedis</taxon>
        <taxon>Cryptomycota</taxon>
        <taxon>Cryptomycota incertae sedis</taxon>
        <taxon>Rozella</taxon>
    </lineage>
</organism>
<reference evidence="2 4" key="1">
    <citation type="journal article" date="2013" name="Curr. Biol.">
        <title>Shared signatures of parasitism and phylogenomics unite Cryptomycota and microsporidia.</title>
        <authorList>
            <person name="James T.Y."/>
            <person name="Pelin A."/>
            <person name="Bonen L."/>
            <person name="Ahrendt S."/>
            <person name="Sain D."/>
            <person name="Corradi N."/>
            <person name="Stajich J.E."/>
        </authorList>
    </citation>
    <scope>NUCLEOTIDE SEQUENCE [LARGE SCALE GENOMIC DNA]</scope>
    <source>
        <strain evidence="2 4">CSF55</strain>
        <strain evidence="2 4">CSF55</strain>
    </source>
</reference>
<dbReference type="SMART" id="SM00320">
    <property type="entry name" value="WD40"/>
    <property type="match status" value="4"/>
</dbReference>
<dbReference type="GO" id="GO:0000398">
    <property type="term" value="P:mRNA splicing, via spliceosome"/>
    <property type="evidence" value="ECO:0007669"/>
    <property type="project" value="TreeGrafter"/>
</dbReference>
<dbReference type="GO" id="GO:0017070">
    <property type="term" value="F:U6 snRNA binding"/>
    <property type="evidence" value="ECO:0007669"/>
    <property type="project" value="TreeGrafter"/>
</dbReference>
<accession>A0A075AWB0</accession>